<dbReference type="InterPro" id="IPR008983">
    <property type="entry name" value="Tumour_necrosis_fac-like_dom"/>
</dbReference>
<dbReference type="AlphaFoldDB" id="A0A4D8QVR5"/>
<proteinExistence type="predicted"/>
<sequence length="280" mass="29595">MSVQTFNPTDLSQSAANWAVAQRIVGPFAPHAQVSPDLTIALDPGYLLNGTTLTEVKAQVVGPFAPPVSGFRIDRVVVDRTTGVASVVTGSMSNLTPPAIPMGKLPVARVLLQTTTDAITNTVIVDERALFDQTPPTASQVMCRASLNGVNQTGVPMHPTVVKVMLSHASIDIGNSFDAANNCFRPNFPGYYLIYAQIAMTMTNDTWLGVLLKLNGASAGFAYGGISCSGGNRIHSTVEDIVYLNGTTDYIEMCGAQNVSSNGTFLGAPSLTYFFAQKIG</sequence>
<evidence type="ECO:0000313" key="1">
    <source>
        <dbReference type="EMBL" id="QCO14257.1"/>
    </source>
</evidence>
<reference evidence="1 2" key="1">
    <citation type="submission" date="2018-09" db="EMBL/GenBank/DDBJ databases">
        <title>Whole genome based analysis of evolution and adaptive divergence in Indian and Brazilian strains of Azospirillum brasilense.</title>
        <authorList>
            <person name="Singh C."/>
            <person name="Tripathi A.K."/>
        </authorList>
    </citation>
    <scope>NUCLEOTIDE SEQUENCE [LARGE SCALE GENOMIC DNA]</scope>
    <source>
        <strain evidence="1 2">MTCC4039</strain>
    </source>
</reference>
<protein>
    <recommendedName>
        <fullName evidence="3">C1q domain-containing protein</fullName>
    </recommendedName>
</protein>
<dbReference type="RefSeq" id="WP_137138875.1">
    <property type="nucleotide sequence ID" value="NZ_CP032345.1"/>
</dbReference>
<accession>A0A4D8QVR5</accession>
<organism evidence="1 2">
    <name type="scientific">Azospirillum brasilense</name>
    <dbReference type="NCBI Taxonomy" id="192"/>
    <lineage>
        <taxon>Bacteria</taxon>
        <taxon>Pseudomonadati</taxon>
        <taxon>Pseudomonadota</taxon>
        <taxon>Alphaproteobacteria</taxon>
        <taxon>Rhodospirillales</taxon>
        <taxon>Azospirillaceae</taxon>
        <taxon>Azospirillum</taxon>
    </lineage>
</organism>
<dbReference type="EMBL" id="CP032345">
    <property type="protein sequence ID" value="QCO14257.1"/>
    <property type="molecule type" value="Genomic_DNA"/>
</dbReference>
<evidence type="ECO:0000313" key="2">
    <source>
        <dbReference type="Proteomes" id="UP000298693"/>
    </source>
</evidence>
<gene>
    <name evidence="1" type="ORF">D3869_02875</name>
</gene>
<dbReference type="Gene3D" id="2.60.120.40">
    <property type="match status" value="1"/>
</dbReference>
<name>A0A4D8QVR5_AZOBR</name>
<dbReference type="Proteomes" id="UP000298693">
    <property type="component" value="Chromosome"/>
</dbReference>
<dbReference type="SUPFAM" id="SSF49842">
    <property type="entry name" value="TNF-like"/>
    <property type="match status" value="1"/>
</dbReference>
<evidence type="ECO:0008006" key="3">
    <source>
        <dbReference type="Google" id="ProtNLM"/>
    </source>
</evidence>